<dbReference type="Pfam" id="PF00392">
    <property type="entry name" value="GntR"/>
    <property type="match status" value="1"/>
</dbReference>
<organism evidence="5 6">
    <name type="scientific">Actinophytocola glycyrrhizae</name>
    <dbReference type="NCBI Taxonomy" id="2044873"/>
    <lineage>
        <taxon>Bacteria</taxon>
        <taxon>Bacillati</taxon>
        <taxon>Actinomycetota</taxon>
        <taxon>Actinomycetes</taxon>
        <taxon>Pseudonocardiales</taxon>
        <taxon>Pseudonocardiaceae</taxon>
    </lineage>
</organism>
<gene>
    <name evidence="5" type="ORF">ACFPCV_30395</name>
</gene>
<dbReference type="InterPro" id="IPR036390">
    <property type="entry name" value="WH_DNA-bd_sf"/>
</dbReference>
<keyword evidence="1" id="KW-0805">Transcription regulation</keyword>
<dbReference type="SUPFAM" id="SSF53850">
    <property type="entry name" value="Periplasmic binding protein-like II"/>
    <property type="match status" value="1"/>
</dbReference>
<sequence>MTRYLDLGTELARAVLAGERAAGSELPSVRDLATAEATTTATASRAYRYLADHGVISLEPRRRARVSHDGPAAARRLLGGTRTFRLAGSDDPAMSLLVRHLGDRVSVVPARGSLHGLAAVAANTADGATAHLRHHTGVYNAPFARAVLRGRQPALLHLWRREQGLLLPAGNPRGITDIRQVRGLRVAKRSPGTGTRVLLDHALEVAGVAPDEVGGPEFGSHLEVALAVAAGAADAGLAVRAAAVDLDLGFLPVAWETYDLVLSADALDTAAPLVEALSDPGVRAAITGLGGYDLGEAGVVDHLAEGQRTLLPVSAHE</sequence>
<evidence type="ECO:0000313" key="5">
    <source>
        <dbReference type="EMBL" id="MFC4857832.1"/>
    </source>
</evidence>
<dbReference type="PANTHER" id="PTHR38431">
    <property type="entry name" value="BLL2305 PROTEIN"/>
    <property type="match status" value="1"/>
</dbReference>
<accession>A0ABV9S9E6</accession>
<evidence type="ECO:0000256" key="3">
    <source>
        <dbReference type="ARBA" id="ARBA00023163"/>
    </source>
</evidence>
<dbReference type="Pfam" id="PF12727">
    <property type="entry name" value="PBP_like"/>
    <property type="match status" value="1"/>
</dbReference>
<dbReference type="Gene3D" id="3.40.190.10">
    <property type="entry name" value="Periplasmic binding protein-like II"/>
    <property type="match status" value="1"/>
</dbReference>
<keyword evidence="6" id="KW-1185">Reference proteome</keyword>
<dbReference type="InterPro" id="IPR024370">
    <property type="entry name" value="PBP_domain"/>
</dbReference>
<comment type="caution">
    <text evidence="5">The sequence shown here is derived from an EMBL/GenBank/DDBJ whole genome shotgun (WGS) entry which is preliminary data.</text>
</comment>
<dbReference type="SUPFAM" id="SSF46785">
    <property type="entry name" value="Winged helix' DNA-binding domain"/>
    <property type="match status" value="1"/>
</dbReference>
<dbReference type="EMBL" id="JBHSIS010000020">
    <property type="protein sequence ID" value="MFC4857832.1"/>
    <property type="molecule type" value="Genomic_DNA"/>
</dbReference>
<name>A0ABV9S9E6_9PSEU</name>
<dbReference type="InterPro" id="IPR000524">
    <property type="entry name" value="Tscrpt_reg_HTH_GntR"/>
</dbReference>
<dbReference type="PANTHER" id="PTHR38431:SF1">
    <property type="entry name" value="BLL2305 PROTEIN"/>
    <property type="match status" value="1"/>
</dbReference>
<dbReference type="PROSITE" id="PS50949">
    <property type="entry name" value="HTH_GNTR"/>
    <property type="match status" value="1"/>
</dbReference>
<proteinExistence type="predicted"/>
<dbReference type="RefSeq" id="WP_378059862.1">
    <property type="nucleotide sequence ID" value="NZ_JBHSIS010000020.1"/>
</dbReference>
<evidence type="ECO:0000259" key="4">
    <source>
        <dbReference type="PROSITE" id="PS50949"/>
    </source>
</evidence>
<dbReference type="InterPro" id="IPR036388">
    <property type="entry name" value="WH-like_DNA-bd_sf"/>
</dbReference>
<protein>
    <submittedName>
        <fullName evidence="5">Substrate-binding domain-containing protein</fullName>
    </submittedName>
</protein>
<keyword evidence="3" id="KW-0804">Transcription</keyword>
<keyword evidence="2" id="KW-0238">DNA-binding</keyword>
<feature type="domain" description="HTH gntR-type" evidence="4">
    <location>
        <begin position="1"/>
        <end position="69"/>
    </location>
</feature>
<evidence type="ECO:0000313" key="6">
    <source>
        <dbReference type="Proteomes" id="UP001595859"/>
    </source>
</evidence>
<evidence type="ECO:0000256" key="2">
    <source>
        <dbReference type="ARBA" id="ARBA00023125"/>
    </source>
</evidence>
<dbReference type="Gene3D" id="1.10.10.10">
    <property type="entry name" value="Winged helix-like DNA-binding domain superfamily/Winged helix DNA-binding domain"/>
    <property type="match status" value="1"/>
</dbReference>
<dbReference type="Proteomes" id="UP001595859">
    <property type="component" value="Unassembled WGS sequence"/>
</dbReference>
<evidence type="ECO:0000256" key="1">
    <source>
        <dbReference type="ARBA" id="ARBA00023015"/>
    </source>
</evidence>
<reference evidence="6" key="1">
    <citation type="journal article" date="2019" name="Int. J. Syst. Evol. Microbiol.">
        <title>The Global Catalogue of Microorganisms (GCM) 10K type strain sequencing project: providing services to taxonomists for standard genome sequencing and annotation.</title>
        <authorList>
            <consortium name="The Broad Institute Genomics Platform"/>
            <consortium name="The Broad Institute Genome Sequencing Center for Infectious Disease"/>
            <person name="Wu L."/>
            <person name="Ma J."/>
        </authorList>
    </citation>
    <scope>NUCLEOTIDE SEQUENCE [LARGE SCALE GENOMIC DNA]</scope>
    <source>
        <strain evidence="6">ZS-22-S1</strain>
    </source>
</reference>